<reference evidence="2 3" key="1">
    <citation type="submission" date="2016-07" db="EMBL/GenBank/DDBJ databases">
        <title>Draft genome sequence of Prauserella muralis DSM 45305, isolated from a mould-covered wall in an indoor environment.</title>
        <authorList>
            <person name="Ruckert C."/>
            <person name="Albersmeier A."/>
            <person name="Jiang C.-L."/>
            <person name="Jiang Y."/>
            <person name="Kalinowski J."/>
            <person name="Schneider O."/>
            <person name="Winkler A."/>
            <person name="Zotchev S.B."/>
        </authorList>
    </citation>
    <scope>NUCLEOTIDE SEQUENCE [LARGE SCALE GENOMIC DNA]</scope>
    <source>
        <strain evidence="2 3">DSM 45305</strain>
    </source>
</reference>
<organism evidence="2 3">
    <name type="scientific">Prauserella muralis</name>
    <dbReference type="NCBI Taxonomy" id="588067"/>
    <lineage>
        <taxon>Bacteria</taxon>
        <taxon>Bacillati</taxon>
        <taxon>Actinomycetota</taxon>
        <taxon>Actinomycetes</taxon>
        <taxon>Pseudonocardiales</taxon>
        <taxon>Pseudonocardiaceae</taxon>
        <taxon>Prauserella</taxon>
    </lineage>
</organism>
<accession>A0A2V4AHD5</accession>
<name>A0A2V4AHD5_9PSEU</name>
<feature type="region of interest" description="Disordered" evidence="1">
    <location>
        <begin position="115"/>
        <end position="158"/>
    </location>
</feature>
<comment type="caution">
    <text evidence="2">The sequence shown here is derived from an EMBL/GenBank/DDBJ whole genome shotgun (WGS) entry which is preliminary data.</text>
</comment>
<evidence type="ECO:0000313" key="2">
    <source>
        <dbReference type="EMBL" id="PXY19269.1"/>
    </source>
</evidence>
<feature type="compositionally biased region" description="Polar residues" evidence="1">
    <location>
        <begin position="140"/>
        <end position="152"/>
    </location>
</feature>
<feature type="region of interest" description="Disordered" evidence="1">
    <location>
        <begin position="1"/>
        <end position="100"/>
    </location>
</feature>
<dbReference type="Gene3D" id="2.180.10.10">
    <property type="entry name" value="RHS repeat-associated core"/>
    <property type="match status" value="1"/>
</dbReference>
<dbReference type="Proteomes" id="UP000249915">
    <property type="component" value="Unassembled WGS sequence"/>
</dbReference>
<proteinExistence type="predicted"/>
<evidence type="ECO:0000313" key="3">
    <source>
        <dbReference type="Proteomes" id="UP000249915"/>
    </source>
</evidence>
<dbReference type="AlphaFoldDB" id="A0A2V4AHD5"/>
<sequence length="158" mass="16540">MVSPAARDQLAPRTSGHGRFSTTSRYDNTGRPVGATDRDGDTVLRSAEITYDALDNPCAPSAATPTAPSTPDPEPRHPHRPRRAGLVTAAIDPRGTDPVAFTTSYTDDALGRATTVAVPRSRSGQAGGTRIATDDPLGEQPSTSDQTFTTPLGRQPAC</sequence>
<keyword evidence="3" id="KW-1185">Reference proteome</keyword>
<evidence type="ECO:0000256" key="1">
    <source>
        <dbReference type="SAM" id="MobiDB-lite"/>
    </source>
</evidence>
<feature type="compositionally biased region" description="Low complexity" evidence="1">
    <location>
        <begin position="59"/>
        <end position="69"/>
    </location>
</feature>
<protein>
    <recommendedName>
        <fullName evidence="4">YD repeat-containing protein</fullName>
    </recommendedName>
</protein>
<evidence type="ECO:0008006" key="4">
    <source>
        <dbReference type="Google" id="ProtNLM"/>
    </source>
</evidence>
<dbReference type="EMBL" id="MASW01000007">
    <property type="protein sequence ID" value="PXY19269.1"/>
    <property type="molecule type" value="Genomic_DNA"/>
</dbReference>
<gene>
    <name evidence="2" type="ORF">BAY60_31310</name>
</gene>
<dbReference type="OrthoDB" id="4981820at2"/>
<dbReference type="RefSeq" id="WP_112285198.1">
    <property type="nucleotide sequence ID" value="NZ_VIVS01000001.1"/>
</dbReference>